<sequence length="180" mass="20011">MINDKAIFLVLHNIRSAHNVGAIFRTADAAGVSKIFLCGITPTPKIQKTSSDLFHDRSINTTSDDGNFNDKIAKTALGAEKIVPWERHKQTWRLLKKLRGDGLRLIALEQTKSSKNIFSHKLPKNRNIVLILGNEVRGLSDKILNSVDDILEIPMHGKKESLNVSVAAGIALYQLKFGKF</sequence>
<dbReference type="GO" id="GO:0005829">
    <property type="term" value="C:cytosol"/>
    <property type="evidence" value="ECO:0007669"/>
    <property type="project" value="TreeGrafter"/>
</dbReference>
<dbReference type="GO" id="GO:0003723">
    <property type="term" value="F:RNA binding"/>
    <property type="evidence" value="ECO:0007669"/>
    <property type="project" value="InterPro"/>
</dbReference>
<evidence type="ECO:0000259" key="3">
    <source>
        <dbReference type="Pfam" id="PF00588"/>
    </source>
</evidence>
<dbReference type="STRING" id="1802669.A2746_00770"/>
<dbReference type="PANTHER" id="PTHR46429:SF1">
    <property type="entry name" value="23S RRNA (GUANOSINE-2'-O-)-METHYLTRANSFERASE RLMB"/>
    <property type="match status" value="1"/>
</dbReference>
<dbReference type="InterPro" id="IPR004441">
    <property type="entry name" value="rRNA_MeTrfase_TrmH"/>
</dbReference>
<keyword evidence="1" id="KW-0489">Methyltransferase</keyword>
<name>A0A1F8EYD3_9BACT</name>
<evidence type="ECO:0000313" key="5">
    <source>
        <dbReference type="Proteomes" id="UP000177419"/>
    </source>
</evidence>
<evidence type="ECO:0000256" key="2">
    <source>
        <dbReference type="ARBA" id="ARBA00022679"/>
    </source>
</evidence>
<reference evidence="4 5" key="1">
    <citation type="journal article" date="2016" name="Nat. Commun.">
        <title>Thousands of microbial genomes shed light on interconnected biogeochemical processes in an aquifer system.</title>
        <authorList>
            <person name="Anantharaman K."/>
            <person name="Brown C.T."/>
            <person name="Hug L.A."/>
            <person name="Sharon I."/>
            <person name="Castelle C.J."/>
            <person name="Probst A.J."/>
            <person name="Thomas B.C."/>
            <person name="Singh A."/>
            <person name="Wilkins M.J."/>
            <person name="Karaoz U."/>
            <person name="Brodie E.L."/>
            <person name="Williams K.H."/>
            <person name="Hubbard S.S."/>
            <person name="Banfield J.F."/>
        </authorList>
    </citation>
    <scope>NUCLEOTIDE SEQUENCE [LARGE SCALE GENOMIC DNA]</scope>
</reference>
<keyword evidence="2" id="KW-0808">Transferase</keyword>
<dbReference type="GO" id="GO:0006396">
    <property type="term" value="P:RNA processing"/>
    <property type="evidence" value="ECO:0007669"/>
    <property type="project" value="InterPro"/>
</dbReference>
<dbReference type="Pfam" id="PF00588">
    <property type="entry name" value="SpoU_methylase"/>
    <property type="match status" value="2"/>
</dbReference>
<dbReference type="GO" id="GO:0032259">
    <property type="term" value="P:methylation"/>
    <property type="evidence" value="ECO:0007669"/>
    <property type="project" value="UniProtKB-KW"/>
</dbReference>
<gene>
    <name evidence="4" type="ORF">A2746_00770</name>
</gene>
<dbReference type="Gene3D" id="3.40.1280.10">
    <property type="match status" value="1"/>
</dbReference>
<dbReference type="InterPro" id="IPR029028">
    <property type="entry name" value="Alpha/beta_knot_MTases"/>
</dbReference>
<dbReference type="InterPro" id="IPR029026">
    <property type="entry name" value="tRNA_m1G_MTases_N"/>
</dbReference>
<dbReference type="AlphaFoldDB" id="A0A1F8EYD3"/>
<dbReference type="GO" id="GO:0008173">
    <property type="term" value="F:RNA methyltransferase activity"/>
    <property type="evidence" value="ECO:0007669"/>
    <property type="project" value="InterPro"/>
</dbReference>
<organism evidence="4 5">
    <name type="scientific">Candidatus Yanofskybacteria bacterium RIFCSPHIGHO2_01_FULL_44_22</name>
    <dbReference type="NCBI Taxonomy" id="1802669"/>
    <lineage>
        <taxon>Bacteria</taxon>
        <taxon>Candidatus Yanofskyibacteriota</taxon>
    </lineage>
</organism>
<dbReference type="SUPFAM" id="SSF75217">
    <property type="entry name" value="alpha/beta knot"/>
    <property type="match status" value="1"/>
</dbReference>
<dbReference type="InterPro" id="IPR001537">
    <property type="entry name" value="SpoU_MeTrfase"/>
</dbReference>
<dbReference type="Proteomes" id="UP000177419">
    <property type="component" value="Unassembled WGS sequence"/>
</dbReference>
<accession>A0A1F8EYD3</accession>
<dbReference type="EMBL" id="MGJJ01000004">
    <property type="protein sequence ID" value="OGN05871.1"/>
    <property type="molecule type" value="Genomic_DNA"/>
</dbReference>
<comment type="caution">
    <text evidence="4">The sequence shown here is derived from an EMBL/GenBank/DDBJ whole genome shotgun (WGS) entry which is preliminary data.</text>
</comment>
<dbReference type="PANTHER" id="PTHR46429">
    <property type="entry name" value="23S RRNA (GUANOSINE-2'-O-)-METHYLTRANSFERASE RLMB"/>
    <property type="match status" value="1"/>
</dbReference>
<protein>
    <recommendedName>
        <fullName evidence="3">tRNA/rRNA methyltransferase SpoU type domain-containing protein</fullName>
    </recommendedName>
</protein>
<proteinExistence type="predicted"/>
<dbReference type="CDD" id="cd18097">
    <property type="entry name" value="SpoU-like"/>
    <property type="match status" value="1"/>
</dbReference>
<evidence type="ECO:0000256" key="1">
    <source>
        <dbReference type="ARBA" id="ARBA00022603"/>
    </source>
</evidence>
<evidence type="ECO:0000313" key="4">
    <source>
        <dbReference type="EMBL" id="OGN05871.1"/>
    </source>
</evidence>
<feature type="domain" description="tRNA/rRNA methyltransferase SpoU type" evidence="3">
    <location>
        <begin position="67"/>
        <end position="173"/>
    </location>
</feature>
<feature type="domain" description="tRNA/rRNA methyltransferase SpoU type" evidence="3">
    <location>
        <begin position="7"/>
        <end position="51"/>
    </location>
</feature>